<evidence type="ECO:0000259" key="3">
    <source>
        <dbReference type="PROSITE" id="PS51192"/>
    </source>
</evidence>
<keyword evidence="5" id="KW-0378">Hydrolase</keyword>
<keyword evidence="1" id="KW-0547">Nucleotide-binding</keyword>
<dbReference type="InterPro" id="IPR052511">
    <property type="entry name" value="ATP-dep_Helicase"/>
</dbReference>
<feature type="domain" description="Helicase C-terminal" evidence="4">
    <location>
        <begin position="235"/>
        <end position="390"/>
    </location>
</feature>
<dbReference type="GO" id="GO:0005524">
    <property type="term" value="F:ATP binding"/>
    <property type="evidence" value="ECO:0007669"/>
    <property type="project" value="UniProtKB-KW"/>
</dbReference>
<evidence type="ECO:0000313" key="5">
    <source>
        <dbReference type="EMBL" id="MBK0380012.1"/>
    </source>
</evidence>
<dbReference type="SMART" id="SM00490">
    <property type="entry name" value="HELICc"/>
    <property type="match status" value="1"/>
</dbReference>
<evidence type="ECO:0000313" key="6">
    <source>
        <dbReference type="Proteomes" id="UP000613193"/>
    </source>
</evidence>
<dbReference type="InterPro" id="IPR027417">
    <property type="entry name" value="P-loop_NTPase"/>
</dbReference>
<reference evidence="5" key="1">
    <citation type="submission" date="2020-12" db="EMBL/GenBank/DDBJ databases">
        <title>Bacterial novel species Mucilaginibacter sp. SD-g isolated from soil.</title>
        <authorList>
            <person name="Jung H.-Y."/>
        </authorList>
    </citation>
    <scope>NUCLEOTIDE SEQUENCE</scope>
    <source>
        <strain evidence="5">SD-g</strain>
    </source>
</reference>
<dbReference type="InterPro" id="IPR011545">
    <property type="entry name" value="DEAD/DEAH_box_helicase_dom"/>
</dbReference>
<organism evidence="5 6">
    <name type="scientific">Mucilaginibacter segetis</name>
    <dbReference type="NCBI Taxonomy" id="2793071"/>
    <lineage>
        <taxon>Bacteria</taxon>
        <taxon>Pseudomonadati</taxon>
        <taxon>Bacteroidota</taxon>
        <taxon>Sphingobacteriia</taxon>
        <taxon>Sphingobacteriales</taxon>
        <taxon>Sphingobacteriaceae</taxon>
        <taxon>Mucilaginibacter</taxon>
    </lineage>
</organism>
<dbReference type="PROSITE" id="PS51194">
    <property type="entry name" value="HELICASE_CTER"/>
    <property type="match status" value="1"/>
</dbReference>
<dbReference type="PANTHER" id="PTHR47962">
    <property type="entry name" value="ATP-DEPENDENT HELICASE LHR-RELATED-RELATED"/>
    <property type="match status" value="1"/>
</dbReference>
<keyword evidence="6" id="KW-1185">Reference proteome</keyword>
<dbReference type="InterPro" id="IPR001650">
    <property type="entry name" value="Helicase_C-like"/>
</dbReference>
<feature type="domain" description="Helicase ATP-binding" evidence="3">
    <location>
        <begin position="30"/>
        <end position="208"/>
    </location>
</feature>
<evidence type="ECO:0000256" key="1">
    <source>
        <dbReference type="ARBA" id="ARBA00022741"/>
    </source>
</evidence>
<dbReference type="SMART" id="SM00487">
    <property type="entry name" value="DEXDc"/>
    <property type="match status" value="1"/>
</dbReference>
<dbReference type="EMBL" id="JAEHFW010000002">
    <property type="protein sequence ID" value="MBK0380012.1"/>
    <property type="molecule type" value="Genomic_DNA"/>
</dbReference>
<dbReference type="GO" id="GO:0016887">
    <property type="term" value="F:ATP hydrolysis activity"/>
    <property type="evidence" value="ECO:0007669"/>
    <property type="project" value="TreeGrafter"/>
</dbReference>
<keyword evidence="5" id="KW-0347">Helicase</keyword>
<name>A0A934PUY4_9SPHI</name>
<dbReference type="GO" id="GO:0003677">
    <property type="term" value="F:DNA binding"/>
    <property type="evidence" value="ECO:0007669"/>
    <property type="project" value="TreeGrafter"/>
</dbReference>
<dbReference type="Gene3D" id="3.40.50.300">
    <property type="entry name" value="P-loop containing nucleotide triphosphate hydrolases"/>
    <property type="match status" value="2"/>
</dbReference>
<dbReference type="InterPro" id="IPR014001">
    <property type="entry name" value="Helicase_ATP-bd"/>
</dbReference>
<accession>A0A934PUY4</accession>
<evidence type="ECO:0000259" key="4">
    <source>
        <dbReference type="PROSITE" id="PS51194"/>
    </source>
</evidence>
<dbReference type="PROSITE" id="PS51192">
    <property type="entry name" value="HELICASE_ATP_BIND_1"/>
    <property type="match status" value="1"/>
</dbReference>
<dbReference type="AlphaFoldDB" id="A0A934PUY4"/>
<comment type="caution">
    <text evidence="5">The sequence shown here is derived from an EMBL/GenBank/DDBJ whole genome shotgun (WGS) entry which is preliminary data.</text>
</comment>
<dbReference type="SUPFAM" id="SSF52540">
    <property type="entry name" value="P-loop containing nucleoside triphosphate hydrolases"/>
    <property type="match status" value="1"/>
</dbReference>
<gene>
    <name evidence="5" type="ORF">I5M19_11880</name>
</gene>
<evidence type="ECO:0000256" key="2">
    <source>
        <dbReference type="ARBA" id="ARBA00022840"/>
    </source>
</evidence>
<keyword evidence="2" id="KW-0067">ATP-binding</keyword>
<dbReference type="PANTHER" id="PTHR47962:SF5">
    <property type="entry name" value="ATP-DEPENDENT HELICASE LHR-RELATED"/>
    <property type="match status" value="1"/>
</dbReference>
<proteinExistence type="predicted"/>
<sequence length="713" mass="80640">MFELLAEPIRKFIRDQRWESLRPIQYAAIKHMMGSAKHYILASRTASGKTEAAFLPVLSSVDFNTVGVKVVYISPLIALINDQFNRVEQLCEYLDVTVTKWHGEANKTKKEKLIKSPSGVLLITPESLEAMFANKPQNIRHLFGSLSYVIIDEIHSFIGTNRGVQLQSLLYRLQLECKGRFQVIGLSATIGDFQAVKAMTGEPEETVVLRDKSAKEMEAHFKYYEGEGADLPLNLLKDLYLNVQDHKVLIFPNSRGRAEEIAVKLKKISDRVGGHPYYFSHHSSVDRELREYIEQFVKTNRRYPFAIACTSTLELGIDIGSVDKVVQVDATSSIASLIQRVGRSGRKDGMTSSLLFYATGNWSLVQSLACYSLYQDGFIEPVYASAYAYDIFLHQLLSTVKQLSGCTFDVLKERMLHNHAFKLIDETALVAISRELLKKDFLELVGNDLIIGLEGERIVNSRDFYSVFKTDPNYKVVHGDKTIGEIPLLSIINIDENILLAARIWKVVDIDDKIKKIAVIPAKDGKKPKFFGSGMEIHPRIRERMLELLVTETQWPELDSAAAEVLAVTRGQFSQYQLEDLAFDRPVLQKESESILYTFQGTRINKSLHFILNRVKSGGEIIYDEESSSFAFRADIAGVRQMLALTLANIPCADDFLDAALRDNQDLISYSKWGIYLPVNYQKYLLKQNFYDFEGLETFLAHINLVSSGTVVS</sequence>
<dbReference type="RefSeq" id="WP_200066546.1">
    <property type="nucleotide sequence ID" value="NZ_JAEHFW010000002.1"/>
</dbReference>
<protein>
    <submittedName>
        <fullName evidence="5">DEAD/DEAH box helicase</fullName>
    </submittedName>
</protein>
<dbReference type="Pfam" id="PF00270">
    <property type="entry name" value="DEAD"/>
    <property type="match status" value="1"/>
</dbReference>
<dbReference type="Proteomes" id="UP000613193">
    <property type="component" value="Unassembled WGS sequence"/>
</dbReference>
<dbReference type="GO" id="GO:0004386">
    <property type="term" value="F:helicase activity"/>
    <property type="evidence" value="ECO:0007669"/>
    <property type="project" value="UniProtKB-KW"/>
</dbReference>
<dbReference type="Pfam" id="PF00271">
    <property type="entry name" value="Helicase_C"/>
    <property type="match status" value="1"/>
</dbReference>